<dbReference type="Proteomes" id="UP000222542">
    <property type="component" value="Unassembled WGS sequence"/>
</dbReference>
<keyword evidence="3" id="KW-0134">Cell wall</keyword>
<reference evidence="10 11" key="1">
    <citation type="journal article" date="2014" name="Nat. Genet.">
        <title>Genome sequence of the hot pepper provides insights into the evolution of pungency in Capsicum species.</title>
        <authorList>
            <person name="Kim S."/>
            <person name="Park M."/>
            <person name="Yeom S.I."/>
            <person name="Kim Y.M."/>
            <person name="Lee J.M."/>
            <person name="Lee H.A."/>
            <person name="Seo E."/>
            <person name="Choi J."/>
            <person name="Cheong K."/>
            <person name="Kim K.T."/>
            <person name="Jung K."/>
            <person name="Lee G.W."/>
            <person name="Oh S.K."/>
            <person name="Bae C."/>
            <person name="Kim S.B."/>
            <person name="Lee H.Y."/>
            <person name="Kim S.Y."/>
            <person name="Kim M.S."/>
            <person name="Kang B.C."/>
            <person name="Jo Y.D."/>
            <person name="Yang H.B."/>
            <person name="Jeong H.J."/>
            <person name="Kang W.H."/>
            <person name="Kwon J.K."/>
            <person name="Shin C."/>
            <person name="Lim J.Y."/>
            <person name="Park J.H."/>
            <person name="Huh J.H."/>
            <person name="Kim J.S."/>
            <person name="Kim B.D."/>
            <person name="Cohen O."/>
            <person name="Paran I."/>
            <person name="Suh M.C."/>
            <person name="Lee S.B."/>
            <person name="Kim Y.K."/>
            <person name="Shin Y."/>
            <person name="Noh S.J."/>
            <person name="Park J."/>
            <person name="Seo Y.S."/>
            <person name="Kwon S.Y."/>
            <person name="Kim H.A."/>
            <person name="Park J.M."/>
            <person name="Kim H.J."/>
            <person name="Choi S.B."/>
            <person name="Bosland P.W."/>
            <person name="Reeves G."/>
            <person name="Jo S.H."/>
            <person name="Lee B.W."/>
            <person name="Cho H.T."/>
            <person name="Choi H.S."/>
            <person name="Lee M.S."/>
            <person name="Yu Y."/>
            <person name="Do Choi Y."/>
            <person name="Park B.S."/>
            <person name="van Deynze A."/>
            <person name="Ashrafi H."/>
            <person name="Hill T."/>
            <person name="Kim W.T."/>
            <person name="Pai H.S."/>
            <person name="Ahn H.K."/>
            <person name="Yeam I."/>
            <person name="Giovannoni J.J."/>
            <person name="Rose J.K."/>
            <person name="Sorensen I."/>
            <person name="Lee S.J."/>
            <person name="Kim R.W."/>
            <person name="Choi I.Y."/>
            <person name="Choi B.S."/>
            <person name="Lim J.S."/>
            <person name="Lee Y.H."/>
            <person name="Choi D."/>
        </authorList>
    </citation>
    <scope>NUCLEOTIDE SEQUENCE [LARGE SCALE GENOMIC DNA]</scope>
    <source>
        <strain evidence="11">cv. CM334</strain>
    </source>
</reference>
<evidence type="ECO:0000256" key="5">
    <source>
        <dbReference type="ARBA" id="ARBA00022801"/>
    </source>
</evidence>
<dbReference type="GO" id="GO:0004650">
    <property type="term" value="F:polygalacturonase activity"/>
    <property type="evidence" value="ECO:0007669"/>
    <property type="project" value="InterPro"/>
</dbReference>
<evidence type="ECO:0000256" key="8">
    <source>
        <dbReference type="RuleBase" id="RU361169"/>
    </source>
</evidence>
<protein>
    <submittedName>
        <fullName evidence="10">Polygalacturonase</fullName>
    </submittedName>
</protein>
<dbReference type="Pfam" id="PF00295">
    <property type="entry name" value="Glyco_hydro_28"/>
    <property type="match status" value="1"/>
</dbReference>
<keyword evidence="4" id="KW-0964">Secreted</keyword>
<evidence type="ECO:0000313" key="10">
    <source>
        <dbReference type="EMBL" id="PHT81328.1"/>
    </source>
</evidence>
<dbReference type="GO" id="GO:0005975">
    <property type="term" value="P:carbohydrate metabolic process"/>
    <property type="evidence" value="ECO:0007669"/>
    <property type="project" value="InterPro"/>
</dbReference>
<evidence type="ECO:0000256" key="7">
    <source>
        <dbReference type="ARBA" id="ARBA00023316"/>
    </source>
</evidence>
<gene>
    <name evidence="10" type="ORF">T459_14343</name>
</gene>
<sequence>MLALFFCNIGSLGMHYSQACVSNITVHNTIIRDSNNQVRIKTWQGGSGSVTGLSFDTIQMKNVLNCIIIDQYYCYKKGCQNETSTISLSEISYRNIKGTYNIRKMPIHFACSDTIACTNITMSEVEIPPHEGDLVADPFCWNTYGIQQTLTVPPIN</sequence>
<dbReference type="OMA" id="ETHYCHE"/>
<dbReference type="InterPro" id="IPR000743">
    <property type="entry name" value="Glyco_hydro_28"/>
</dbReference>
<dbReference type="InterPro" id="IPR012334">
    <property type="entry name" value="Pectin_lyas_fold"/>
</dbReference>
<dbReference type="SUPFAM" id="SSF51126">
    <property type="entry name" value="Pectin lyase-like"/>
    <property type="match status" value="1"/>
</dbReference>
<name>A0A2G2ZH57_CAPAN</name>
<evidence type="ECO:0000313" key="11">
    <source>
        <dbReference type="Proteomes" id="UP000222542"/>
    </source>
</evidence>
<organism evidence="10 11">
    <name type="scientific">Capsicum annuum</name>
    <name type="common">Capsicum pepper</name>
    <dbReference type="NCBI Taxonomy" id="4072"/>
    <lineage>
        <taxon>Eukaryota</taxon>
        <taxon>Viridiplantae</taxon>
        <taxon>Streptophyta</taxon>
        <taxon>Embryophyta</taxon>
        <taxon>Tracheophyta</taxon>
        <taxon>Spermatophyta</taxon>
        <taxon>Magnoliopsida</taxon>
        <taxon>eudicotyledons</taxon>
        <taxon>Gunneridae</taxon>
        <taxon>Pentapetalae</taxon>
        <taxon>asterids</taxon>
        <taxon>lamiids</taxon>
        <taxon>Solanales</taxon>
        <taxon>Solanaceae</taxon>
        <taxon>Solanoideae</taxon>
        <taxon>Capsiceae</taxon>
        <taxon>Capsicum</taxon>
    </lineage>
</organism>
<evidence type="ECO:0000256" key="9">
    <source>
        <dbReference type="SAM" id="SignalP"/>
    </source>
</evidence>
<dbReference type="Gene3D" id="2.160.20.10">
    <property type="entry name" value="Single-stranded right-handed beta-helix, Pectin lyase-like"/>
    <property type="match status" value="1"/>
</dbReference>
<keyword evidence="11" id="KW-1185">Reference proteome</keyword>
<evidence type="ECO:0000256" key="2">
    <source>
        <dbReference type="ARBA" id="ARBA00008834"/>
    </source>
</evidence>
<feature type="chain" id="PRO_5013848115" evidence="9">
    <location>
        <begin position="20"/>
        <end position="156"/>
    </location>
</feature>
<comment type="similarity">
    <text evidence="2 8">Belongs to the glycosyl hydrolase 28 family.</text>
</comment>
<keyword evidence="5 8" id="KW-0378">Hydrolase</keyword>
<feature type="signal peptide" evidence="9">
    <location>
        <begin position="1"/>
        <end position="19"/>
    </location>
</feature>
<dbReference type="GO" id="GO:0071555">
    <property type="term" value="P:cell wall organization"/>
    <property type="evidence" value="ECO:0007669"/>
    <property type="project" value="UniProtKB-KW"/>
</dbReference>
<accession>A0A2G2ZH57</accession>
<evidence type="ECO:0000256" key="4">
    <source>
        <dbReference type="ARBA" id="ARBA00022525"/>
    </source>
</evidence>
<keyword evidence="9" id="KW-0732">Signal</keyword>
<dbReference type="EMBL" id="AYRZ02000005">
    <property type="protein sequence ID" value="PHT81328.1"/>
    <property type="molecule type" value="Genomic_DNA"/>
</dbReference>
<dbReference type="PANTHER" id="PTHR31375">
    <property type="match status" value="1"/>
</dbReference>
<keyword evidence="6 8" id="KW-0326">Glycosidase</keyword>
<evidence type="ECO:0000256" key="3">
    <source>
        <dbReference type="ARBA" id="ARBA00022512"/>
    </source>
</evidence>
<evidence type="ECO:0000256" key="1">
    <source>
        <dbReference type="ARBA" id="ARBA00004191"/>
    </source>
</evidence>
<comment type="subcellular location">
    <subcellularLocation>
        <location evidence="1">Secreted</location>
        <location evidence="1">Cell wall</location>
    </subcellularLocation>
</comment>
<proteinExistence type="inferred from homology"/>
<comment type="caution">
    <text evidence="10">The sequence shown here is derived from an EMBL/GenBank/DDBJ whole genome shotgun (WGS) entry which is preliminary data.</text>
</comment>
<evidence type="ECO:0000256" key="6">
    <source>
        <dbReference type="ARBA" id="ARBA00023295"/>
    </source>
</evidence>
<dbReference type="AlphaFoldDB" id="A0A2G2ZH57"/>
<reference evidence="10 11" key="2">
    <citation type="journal article" date="2017" name="Genome Biol.">
        <title>New reference genome sequences of hot pepper reveal the massive evolution of plant disease-resistance genes by retroduplication.</title>
        <authorList>
            <person name="Kim S."/>
            <person name="Park J."/>
            <person name="Yeom S.I."/>
            <person name="Kim Y.M."/>
            <person name="Seo E."/>
            <person name="Kim K.T."/>
            <person name="Kim M.S."/>
            <person name="Lee J.M."/>
            <person name="Cheong K."/>
            <person name="Shin H.S."/>
            <person name="Kim S.B."/>
            <person name="Han K."/>
            <person name="Lee J."/>
            <person name="Park M."/>
            <person name="Lee H.A."/>
            <person name="Lee H.Y."/>
            <person name="Lee Y."/>
            <person name="Oh S."/>
            <person name="Lee J.H."/>
            <person name="Choi E."/>
            <person name="Choi E."/>
            <person name="Lee S.E."/>
            <person name="Jeon J."/>
            <person name="Kim H."/>
            <person name="Choi G."/>
            <person name="Song H."/>
            <person name="Lee J."/>
            <person name="Lee S.C."/>
            <person name="Kwon J.K."/>
            <person name="Lee H.Y."/>
            <person name="Koo N."/>
            <person name="Hong Y."/>
            <person name="Kim R.W."/>
            <person name="Kang W.H."/>
            <person name="Huh J.H."/>
            <person name="Kang B.C."/>
            <person name="Yang T.J."/>
            <person name="Lee Y.H."/>
            <person name="Bennetzen J.L."/>
            <person name="Choi D."/>
        </authorList>
    </citation>
    <scope>NUCLEOTIDE SEQUENCE [LARGE SCALE GENOMIC DNA]</scope>
    <source>
        <strain evidence="11">cv. CM334</strain>
    </source>
</reference>
<keyword evidence="7" id="KW-0961">Cell wall biogenesis/degradation</keyword>
<dbReference type="Gramene" id="PHT81328">
    <property type="protein sequence ID" value="PHT81328"/>
    <property type="gene ID" value="T459_14343"/>
</dbReference>
<dbReference type="InterPro" id="IPR011050">
    <property type="entry name" value="Pectin_lyase_fold/virulence"/>
</dbReference>